<name>A0A953LKQ3_SYMTR</name>
<proteinExistence type="predicted"/>
<evidence type="ECO:0000313" key="2">
    <source>
        <dbReference type="Proteomes" id="UP000732377"/>
    </source>
</evidence>
<organism evidence="1 2">
    <name type="scientific">Symbiobacterium thermophilum</name>
    <dbReference type="NCBI Taxonomy" id="2734"/>
    <lineage>
        <taxon>Bacteria</taxon>
        <taxon>Bacillati</taxon>
        <taxon>Bacillota</taxon>
        <taxon>Clostridia</taxon>
        <taxon>Eubacteriales</taxon>
        <taxon>Symbiobacteriaceae</taxon>
        <taxon>Symbiobacterium</taxon>
    </lineage>
</organism>
<dbReference type="AlphaFoldDB" id="A0A953LKQ3"/>
<protein>
    <recommendedName>
        <fullName evidence="3">Bacteriophage protein gp37</fullName>
    </recommendedName>
</protein>
<gene>
    <name evidence="1" type="ORF">CWE10_13830</name>
</gene>
<dbReference type="InterPro" id="IPR011101">
    <property type="entry name" value="DUF5131"/>
</dbReference>
<sequence>MGDRTRIEWTDATWNPIRGCSRVSEGCRNCYAERMAARFSGPGRPYEDLVRRTPHGPRWTGEVRLVEELLDAPLHWRRPRRIFVNSMSDLFHEAVPDEWIDKVFAVMALAEHHTFQVLTKRPERMLRYLTDLPKRAANTPALPTRRVPYEDSRICEFLAQEGGADGATD</sequence>
<dbReference type="Pfam" id="PF07505">
    <property type="entry name" value="DUF5131"/>
    <property type="match status" value="1"/>
</dbReference>
<dbReference type="EMBL" id="PIUK01000156">
    <property type="protein sequence ID" value="MBY6277267.1"/>
    <property type="molecule type" value="Genomic_DNA"/>
</dbReference>
<accession>A0A953LKQ3</accession>
<comment type="caution">
    <text evidence="1">The sequence shown here is derived from an EMBL/GenBank/DDBJ whole genome shotgun (WGS) entry which is preliminary data.</text>
</comment>
<dbReference type="RefSeq" id="WP_273380433.1">
    <property type="nucleotide sequence ID" value="NZ_PIUK01000156.1"/>
</dbReference>
<evidence type="ECO:0000313" key="1">
    <source>
        <dbReference type="EMBL" id="MBY6277267.1"/>
    </source>
</evidence>
<reference evidence="1" key="1">
    <citation type="submission" date="2017-11" db="EMBL/GenBank/DDBJ databases">
        <title>Three new genomes from thermophilic consortium.</title>
        <authorList>
            <person name="Quaggio R."/>
            <person name="Amgarten D."/>
            <person name="Setubal J.C."/>
        </authorList>
    </citation>
    <scope>NUCLEOTIDE SEQUENCE</scope>
    <source>
        <strain evidence="1">ZCTH01-B2</strain>
    </source>
</reference>
<evidence type="ECO:0008006" key="3">
    <source>
        <dbReference type="Google" id="ProtNLM"/>
    </source>
</evidence>
<dbReference type="Proteomes" id="UP000732377">
    <property type="component" value="Unassembled WGS sequence"/>
</dbReference>